<dbReference type="Gene3D" id="1.10.3720.10">
    <property type="entry name" value="MetI-like"/>
    <property type="match status" value="1"/>
</dbReference>
<keyword evidence="2 7" id="KW-0813">Transport</keyword>
<feature type="transmembrane region" description="Helical" evidence="7">
    <location>
        <begin position="291"/>
        <end position="314"/>
    </location>
</feature>
<feature type="domain" description="ABC transmembrane type-1" evidence="8">
    <location>
        <begin position="109"/>
        <end position="310"/>
    </location>
</feature>
<evidence type="ECO:0000259" key="8">
    <source>
        <dbReference type="PROSITE" id="PS50928"/>
    </source>
</evidence>
<dbReference type="PANTHER" id="PTHR43163">
    <property type="entry name" value="DIPEPTIDE TRANSPORT SYSTEM PERMEASE PROTEIN DPPB-RELATED"/>
    <property type="match status" value="1"/>
</dbReference>
<keyword evidence="4 7" id="KW-0812">Transmembrane</keyword>
<feature type="transmembrane region" description="Helical" evidence="7">
    <location>
        <begin position="113"/>
        <end position="136"/>
    </location>
</feature>
<protein>
    <submittedName>
        <fullName evidence="9">ABC transporter permease</fullName>
    </submittedName>
</protein>
<feature type="transmembrane region" description="Helical" evidence="7">
    <location>
        <begin position="148"/>
        <end position="168"/>
    </location>
</feature>
<feature type="transmembrane region" description="Helical" evidence="7">
    <location>
        <begin position="245"/>
        <end position="271"/>
    </location>
</feature>
<dbReference type="PROSITE" id="PS50928">
    <property type="entry name" value="ABC_TM1"/>
    <property type="match status" value="1"/>
</dbReference>
<sequence>MKTAGLKASLTSGTARFLAGRMLGLAVVLLVASFLVYGLLYLVPGGPMAFLLGNRTGTPEQIAAIRSQYRLDDPFLVRYAGWLGDALTGDLGRSLVYRQDVTDLLAARATTTLFLVVYSATLIIVGGLVAGTVGALRGGRTDTLISGVSSLLLATPPFVIGVILVIVFARGLGWFPVFGAGDGLGDRLHHLTLPAVTLAAGSAAYLARITRACVQDELGREHVETAHSRGLSPARIIRRHVLRNAAVPVTTVVGLTVAGLLAGAVVVENVFALDGIGSLFVRAIMQRDFAVVQAVVLVLVASFVLINLIVDLLYHALDPRMAR</sequence>
<dbReference type="RefSeq" id="WP_318101835.1">
    <property type="nucleotide sequence ID" value="NZ_CP137573.1"/>
</dbReference>
<evidence type="ECO:0000256" key="6">
    <source>
        <dbReference type="ARBA" id="ARBA00023136"/>
    </source>
</evidence>
<dbReference type="CDD" id="cd06261">
    <property type="entry name" value="TM_PBP2"/>
    <property type="match status" value="1"/>
</dbReference>
<evidence type="ECO:0000313" key="10">
    <source>
        <dbReference type="Proteomes" id="UP001301731"/>
    </source>
</evidence>
<evidence type="ECO:0000256" key="1">
    <source>
        <dbReference type="ARBA" id="ARBA00004651"/>
    </source>
</evidence>
<dbReference type="Pfam" id="PF19300">
    <property type="entry name" value="BPD_transp_1_N"/>
    <property type="match status" value="1"/>
</dbReference>
<keyword evidence="3" id="KW-1003">Cell membrane</keyword>
<keyword evidence="5 7" id="KW-1133">Transmembrane helix</keyword>
<organism evidence="9 10">
    <name type="scientific">Streptomyces solicathayae</name>
    <dbReference type="NCBI Taxonomy" id="3081768"/>
    <lineage>
        <taxon>Bacteria</taxon>
        <taxon>Bacillati</taxon>
        <taxon>Actinomycetota</taxon>
        <taxon>Actinomycetes</taxon>
        <taxon>Kitasatosporales</taxon>
        <taxon>Streptomycetaceae</taxon>
        <taxon>Streptomyces</taxon>
    </lineage>
</organism>
<reference evidence="9 10" key="1">
    <citation type="submission" date="2023-10" db="EMBL/GenBank/DDBJ databases">
        <title>The genome sequence of Streptomyces sp. HUAS YS2.</title>
        <authorList>
            <person name="Mo P."/>
        </authorList>
    </citation>
    <scope>NUCLEOTIDE SEQUENCE [LARGE SCALE GENOMIC DNA]</scope>
    <source>
        <strain evidence="9 10">HUAS YS2</strain>
    </source>
</reference>
<gene>
    <name evidence="9" type="ORF">R2D22_06450</name>
</gene>
<feature type="transmembrane region" description="Helical" evidence="7">
    <location>
        <begin position="188"/>
        <end position="207"/>
    </location>
</feature>
<evidence type="ECO:0000256" key="7">
    <source>
        <dbReference type="RuleBase" id="RU363032"/>
    </source>
</evidence>
<feature type="transmembrane region" description="Helical" evidence="7">
    <location>
        <begin position="21"/>
        <end position="43"/>
    </location>
</feature>
<dbReference type="SUPFAM" id="SSF161098">
    <property type="entry name" value="MetI-like"/>
    <property type="match status" value="1"/>
</dbReference>
<dbReference type="InterPro" id="IPR045621">
    <property type="entry name" value="BPD_transp_1_N"/>
</dbReference>
<comment type="subcellular location">
    <subcellularLocation>
        <location evidence="1 7">Cell membrane</location>
        <topology evidence="1 7">Multi-pass membrane protein</topology>
    </subcellularLocation>
</comment>
<dbReference type="Proteomes" id="UP001301731">
    <property type="component" value="Chromosome"/>
</dbReference>
<name>A0ABZ0LNM1_9ACTN</name>
<dbReference type="Pfam" id="PF00528">
    <property type="entry name" value="BPD_transp_1"/>
    <property type="match status" value="1"/>
</dbReference>
<keyword evidence="6 7" id="KW-0472">Membrane</keyword>
<proteinExistence type="inferred from homology"/>
<accession>A0ABZ0LNM1</accession>
<evidence type="ECO:0000256" key="3">
    <source>
        <dbReference type="ARBA" id="ARBA00022475"/>
    </source>
</evidence>
<comment type="similarity">
    <text evidence="7">Belongs to the binding-protein-dependent transport system permease family.</text>
</comment>
<dbReference type="PANTHER" id="PTHR43163:SF3">
    <property type="entry name" value="PEPTIDE ABC TRANSPORTER PERMEASE PROTEIN"/>
    <property type="match status" value="1"/>
</dbReference>
<dbReference type="EMBL" id="CP137573">
    <property type="protein sequence ID" value="WOX21046.1"/>
    <property type="molecule type" value="Genomic_DNA"/>
</dbReference>
<evidence type="ECO:0000256" key="2">
    <source>
        <dbReference type="ARBA" id="ARBA00022448"/>
    </source>
</evidence>
<evidence type="ECO:0000256" key="4">
    <source>
        <dbReference type="ARBA" id="ARBA00022692"/>
    </source>
</evidence>
<evidence type="ECO:0000313" key="9">
    <source>
        <dbReference type="EMBL" id="WOX21046.1"/>
    </source>
</evidence>
<keyword evidence="10" id="KW-1185">Reference proteome</keyword>
<dbReference type="InterPro" id="IPR035906">
    <property type="entry name" value="MetI-like_sf"/>
</dbReference>
<dbReference type="InterPro" id="IPR000515">
    <property type="entry name" value="MetI-like"/>
</dbReference>
<evidence type="ECO:0000256" key="5">
    <source>
        <dbReference type="ARBA" id="ARBA00022989"/>
    </source>
</evidence>